<dbReference type="SMART" id="SM00355">
    <property type="entry name" value="ZnF_C2H2"/>
    <property type="match status" value="2"/>
</dbReference>
<evidence type="ECO:0000313" key="4">
    <source>
        <dbReference type="Proteomes" id="UP001158576"/>
    </source>
</evidence>
<evidence type="ECO:0000313" key="3">
    <source>
        <dbReference type="EMBL" id="CAG5110467.1"/>
    </source>
</evidence>
<reference evidence="3 4" key="1">
    <citation type="submission" date="2021-04" db="EMBL/GenBank/DDBJ databases">
        <authorList>
            <person name="Bliznina A."/>
        </authorList>
    </citation>
    <scope>NUCLEOTIDE SEQUENCE [LARGE SCALE GENOMIC DNA]</scope>
</reference>
<dbReference type="Gene3D" id="3.30.160.60">
    <property type="entry name" value="Classic Zinc Finger"/>
    <property type="match status" value="1"/>
</dbReference>
<dbReference type="PROSITE" id="PS50157">
    <property type="entry name" value="ZINC_FINGER_C2H2_2"/>
    <property type="match status" value="1"/>
</dbReference>
<evidence type="ECO:0000259" key="2">
    <source>
        <dbReference type="PROSITE" id="PS50157"/>
    </source>
</evidence>
<keyword evidence="1" id="KW-0863">Zinc-finger</keyword>
<evidence type="ECO:0000256" key="1">
    <source>
        <dbReference type="PROSITE-ProRule" id="PRU00042"/>
    </source>
</evidence>
<name>A0ABN7T2E1_OIKDI</name>
<dbReference type="InterPro" id="IPR013087">
    <property type="entry name" value="Znf_C2H2_type"/>
</dbReference>
<keyword evidence="1" id="KW-0479">Metal-binding</keyword>
<organism evidence="3 4">
    <name type="scientific">Oikopleura dioica</name>
    <name type="common">Tunicate</name>
    <dbReference type="NCBI Taxonomy" id="34765"/>
    <lineage>
        <taxon>Eukaryota</taxon>
        <taxon>Metazoa</taxon>
        <taxon>Chordata</taxon>
        <taxon>Tunicata</taxon>
        <taxon>Appendicularia</taxon>
        <taxon>Copelata</taxon>
        <taxon>Oikopleuridae</taxon>
        <taxon>Oikopleura</taxon>
    </lineage>
</organism>
<accession>A0ABN7T2E1</accession>
<dbReference type="EMBL" id="OU015567">
    <property type="protein sequence ID" value="CAG5110467.1"/>
    <property type="molecule type" value="Genomic_DNA"/>
</dbReference>
<dbReference type="Proteomes" id="UP001158576">
    <property type="component" value="Chromosome 2"/>
</dbReference>
<dbReference type="InterPro" id="IPR036236">
    <property type="entry name" value="Znf_C2H2_sf"/>
</dbReference>
<sequence>MHLTWKPYGCGYPDCGHKTNAKKDILEHIDNKHKTERKFKCKAEGCTKETNRKADLRRHFVAVHTVPLVAESYSSEKENLPPLKNDA</sequence>
<gene>
    <name evidence="3" type="ORF">OKIOD_LOCUS13631</name>
</gene>
<proteinExistence type="predicted"/>
<feature type="domain" description="C2H2-type" evidence="2">
    <location>
        <begin position="39"/>
        <end position="65"/>
    </location>
</feature>
<keyword evidence="1" id="KW-0862">Zinc</keyword>
<dbReference type="SUPFAM" id="SSF57667">
    <property type="entry name" value="beta-beta-alpha zinc fingers"/>
    <property type="match status" value="1"/>
</dbReference>
<protein>
    <submittedName>
        <fullName evidence="3">Oidioi.mRNA.OKI2018_I69.chr2.g4866.t1.cds</fullName>
    </submittedName>
</protein>
<keyword evidence="4" id="KW-1185">Reference proteome</keyword>